<dbReference type="InterPro" id="IPR036388">
    <property type="entry name" value="WH-like_DNA-bd_sf"/>
</dbReference>
<evidence type="ECO:0000313" key="3">
    <source>
        <dbReference type="Proteomes" id="UP001649230"/>
    </source>
</evidence>
<dbReference type="InterPro" id="IPR036390">
    <property type="entry name" value="WH_DNA-bd_sf"/>
</dbReference>
<protein>
    <submittedName>
        <fullName evidence="2">PadR family transcriptional regulator</fullName>
    </submittedName>
</protein>
<reference evidence="2 3" key="1">
    <citation type="journal article" date="2024" name="Int. J. Syst. Evol. Microbiol.">
        <title>Paenibacillus hexagrammi sp. nov., a novel bacterium isolated from the gut content of Hexagrammos agrammus.</title>
        <authorList>
            <person name="Jung H.K."/>
            <person name="Kim D.G."/>
            <person name="Zin H."/>
            <person name="Park J."/>
            <person name="Jung H."/>
            <person name="Kim Y.O."/>
            <person name="Kong H.J."/>
            <person name="Kim J.W."/>
            <person name="Kim Y.S."/>
        </authorList>
    </citation>
    <scope>NUCLEOTIDE SEQUENCE [LARGE SCALE GENOMIC DNA]</scope>
    <source>
        <strain evidence="2 3">YPD9-1</strain>
    </source>
</reference>
<dbReference type="Proteomes" id="UP001649230">
    <property type="component" value="Chromosome"/>
</dbReference>
<keyword evidence="3" id="KW-1185">Reference proteome</keyword>
<sequence>MNSQDVILGVLMKRKLSGYDIKQLFETIFSYFYNASFGTIYPTLAKMEKEGLISKESIIQEGKPNKNVFTITEEGKRRFAAYIASPITPNELKSDFMMRMFFGEYTEADQIKEWLELGIQEQEAELHKLREDYKRYKPGMSVTQEICIRIGLAQVEATLLSLQEGYKRVLAKEADNQ</sequence>
<gene>
    <name evidence="2" type="ORF">L0M14_02555</name>
</gene>
<dbReference type="Pfam" id="PF03551">
    <property type="entry name" value="PadR"/>
    <property type="match status" value="1"/>
</dbReference>
<dbReference type="PANTHER" id="PTHR43252:SF6">
    <property type="entry name" value="NEGATIVE TRANSCRIPTION REGULATOR PADR"/>
    <property type="match status" value="1"/>
</dbReference>
<evidence type="ECO:0000259" key="1">
    <source>
        <dbReference type="Pfam" id="PF03551"/>
    </source>
</evidence>
<evidence type="ECO:0000313" key="2">
    <source>
        <dbReference type="EMBL" id="UJF34135.1"/>
    </source>
</evidence>
<dbReference type="EMBL" id="CP090978">
    <property type="protein sequence ID" value="UJF34135.1"/>
    <property type="molecule type" value="Genomic_DNA"/>
</dbReference>
<dbReference type="RefSeq" id="WP_235120526.1">
    <property type="nucleotide sequence ID" value="NZ_CP090978.1"/>
</dbReference>
<accession>A0ABY3SLZ1</accession>
<dbReference type="PANTHER" id="PTHR43252">
    <property type="entry name" value="TRANSCRIPTIONAL REGULATOR YQJI"/>
    <property type="match status" value="1"/>
</dbReference>
<dbReference type="InterPro" id="IPR005149">
    <property type="entry name" value="Tscrpt_reg_PadR_N"/>
</dbReference>
<proteinExistence type="predicted"/>
<name>A0ABY3SLZ1_9BACL</name>
<dbReference type="Gene3D" id="1.10.10.10">
    <property type="entry name" value="Winged helix-like DNA-binding domain superfamily/Winged helix DNA-binding domain"/>
    <property type="match status" value="1"/>
</dbReference>
<dbReference type="Gene3D" id="6.10.140.1570">
    <property type="match status" value="1"/>
</dbReference>
<dbReference type="SUPFAM" id="SSF46785">
    <property type="entry name" value="Winged helix' DNA-binding domain"/>
    <property type="match status" value="1"/>
</dbReference>
<feature type="domain" description="Transcription regulator PadR N-terminal" evidence="1">
    <location>
        <begin position="7"/>
        <end position="80"/>
    </location>
</feature>
<organism evidence="2 3">
    <name type="scientific">Paenibacillus hexagrammi</name>
    <dbReference type="NCBI Taxonomy" id="2908839"/>
    <lineage>
        <taxon>Bacteria</taxon>
        <taxon>Bacillati</taxon>
        <taxon>Bacillota</taxon>
        <taxon>Bacilli</taxon>
        <taxon>Bacillales</taxon>
        <taxon>Paenibacillaceae</taxon>
        <taxon>Paenibacillus</taxon>
    </lineage>
</organism>